<keyword evidence="1" id="KW-0547">Nucleotide-binding</keyword>
<dbReference type="InterPro" id="IPR027417">
    <property type="entry name" value="P-loop_NTPase"/>
</dbReference>
<proteinExistence type="predicted"/>
<evidence type="ECO:0000313" key="5">
    <source>
        <dbReference type="Proteomes" id="UP000036932"/>
    </source>
</evidence>
<protein>
    <submittedName>
        <fullName evidence="4">Multidrug ABC transporter ATPase</fullName>
    </submittedName>
</protein>
<evidence type="ECO:0000256" key="2">
    <source>
        <dbReference type="ARBA" id="ARBA00022840"/>
    </source>
</evidence>
<dbReference type="RefSeq" id="WP_054402767.1">
    <property type="nucleotide sequence ID" value="NZ_LIUT01000001.1"/>
</dbReference>
<evidence type="ECO:0000259" key="3">
    <source>
        <dbReference type="PROSITE" id="PS50893"/>
    </source>
</evidence>
<name>A0A0M1P5Z7_9BACL</name>
<dbReference type="GO" id="GO:0016887">
    <property type="term" value="F:ATP hydrolysis activity"/>
    <property type="evidence" value="ECO:0007669"/>
    <property type="project" value="InterPro"/>
</dbReference>
<gene>
    <name evidence="4" type="ORF">AM231_11730</name>
</gene>
<evidence type="ECO:0000313" key="4">
    <source>
        <dbReference type="EMBL" id="KOR89735.1"/>
    </source>
</evidence>
<keyword evidence="2" id="KW-0067">ATP-binding</keyword>
<comment type="caution">
    <text evidence="4">The sequence shown here is derived from an EMBL/GenBank/DDBJ whole genome shotgun (WGS) entry which is preliminary data.</text>
</comment>
<dbReference type="SMART" id="SM00382">
    <property type="entry name" value="AAA"/>
    <property type="match status" value="1"/>
</dbReference>
<accession>A0A0M1P5Z7</accession>
<dbReference type="GO" id="GO:0005524">
    <property type="term" value="F:ATP binding"/>
    <property type="evidence" value="ECO:0007669"/>
    <property type="project" value="UniProtKB-KW"/>
</dbReference>
<dbReference type="SUPFAM" id="SSF52540">
    <property type="entry name" value="P-loop containing nucleoside triphosphate hydrolases"/>
    <property type="match status" value="1"/>
</dbReference>
<keyword evidence="5" id="KW-1185">Reference proteome</keyword>
<organism evidence="4 5">
    <name type="scientific">Paenibacillus solani</name>
    <dbReference type="NCBI Taxonomy" id="1705565"/>
    <lineage>
        <taxon>Bacteria</taxon>
        <taxon>Bacillati</taxon>
        <taxon>Bacillota</taxon>
        <taxon>Bacilli</taxon>
        <taxon>Bacillales</taxon>
        <taxon>Paenibacillaceae</taxon>
        <taxon>Paenibacillus</taxon>
    </lineage>
</organism>
<sequence length="297" mass="33134">MSQTVIEVKSLSKVYKDATAVDNVSFTIEANKIYGLLGRNGAGKTTIMQMITAQLFPSQGEIRVFGEHPYENQKVIRQVCFIKEGQKYPDIFTVKDVMGIAANVYPNWDAAYANKLIEVFRLPMKRLVKRLSRGMLSSVGIIVGLASRAPVTIFDEPYLGLDAVARELFYDHLIEDYTNHPRTIILSTHLIDEVSRLLEHIIVIDSGRILLDDATDDLRGRAFKIVGPSGTVESFIQGQEVIHRESFASMLSVTVMGSSATTKLQKEAEELGLETTLVSLQQLIVYLTKREKVGIQP</sequence>
<feature type="domain" description="ABC transporter" evidence="3">
    <location>
        <begin position="6"/>
        <end position="231"/>
    </location>
</feature>
<dbReference type="EMBL" id="LIUT01000001">
    <property type="protein sequence ID" value="KOR89735.1"/>
    <property type="molecule type" value="Genomic_DNA"/>
</dbReference>
<dbReference type="CDD" id="cd03230">
    <property type="entry name" value="ABC_DR_subfamily_A"/>
    <property type="match status" value="1"/>
</dbReference>
<dbReference type="OrthoDB" id="9804819at2"/>
<dbReference type="Pfam" id="PF00005">
    <property type="entry name" value="ABC_tran"/>
    <property type="match status" value="1"/>
</dbReference>
<dbReference type="PANTHER" id="PTHR43158:SF5">
    <property type="entry name" value="ABC TRANSPORTER, ATP-BINDING PROTEIN"/>
    <property type="match status" value="1"/>
</dbReference>
<reference evidence="5" key="1">
    <citation type="submission" date="2015-08" db="EMBL/GenBank/DDBJ databases">
        <title>Genome sequencing project for genomic taxonomy and phylogenomics of Bacillus-like bacteria.</title>
        <authorList>
            <person name="Liu B."/>
            <person name="Wang J."/>
            <person name="Zhu Y."/>
            <person name="Liu G."/>
            <person name="Chen Q."/>
            <person name="Chen Z."/>
            <person name="Lan J."/>
            <person name="Che J."/>
            <person name="Ge C."/>
            <person name="Shi H."/>
            <person name="Pan Z."/>
            <person name="Liu X."/>
        </authorList>
    </citation>
    <scope>NUCLEOTIDE SEQUENCE [LARGE SCALE GENOMIC DNA]</scope>
    <source>
        <strain evidence="5">FJAT-22460</strain>
    </source>
</reference>
<dbReference type="InterPro" id="IPR003439">
    <property type="entry name" value="ABC_transporter-like_ATP-bd"/>
</dbReference>
<dbReference type="AlphaFoldDB" id="A0A0M1P5Z7"/>
<dbReference type="PROSITE" id="PS50893">
    <property type="entry name" value="ABC_TRANSPORTER_2"/>
    <property type="match status" value="1"/>
</dbReference>
<dbReference type="Proteomes" id="UP000036932">
    <property type="component" value="Unassembled WGS sequence"/>
</dbReference>
<dbReference type="PATRIC" id="fig|1705565.3.peg.4355"/>
<dbReference type="Gene3D" id="3.40.50.300">
    <property type="entry name" value="P-loop containing nucleotide triphosphate hydrolases"/>
    <property type="match status" value="1"/>
</dbReference>
<dbReference type="InterPro" id="IPR003593">
    <property type="entry name" value="AAA+_ATPase"/>
</dbReference>
<evidence type="ECO:0000256" key="1">
    <source>
        <dbReference type="ARBA" id="ARBA00022741"/>
    </source>
</evidence>
<dbReference type="PANTHER" id="PTHR43158">
    <property type="entry name" value="SKFA PEPTIDE EXPORT ATP-BINDING PROTEIN SKFE"/>
    <property type="match status" value="1"/>
</dbReference>